<keyword evidence="1" id="KW-0677">Repeat</keyword>
<dbReference type="GO" id="GO:0005509">
    <property type="term" value="F:calcium ion binding"/>
    <property type="evidence" value="ECO:0007669"/>
    <property type="project" value="InterPro"/>
</dbReference>
<evidence type="ECO:0000313" key="4">
    <source>
        <dbReference type="EMBL" id="KAK2555050.1"/>
    </source>
</evidence>
<dbReference type="AlphaFoldDB" id="A0AAD9UZ92"/>
<dbReference type="InterPro" id="IPR018247">
    <property type="entry name" value="EF_Hand_1_Ca_BS"/>
</dbReference>
<feature type="domain" description="EF-hand" evidence="3">
    <location>
        <begin position="110"/>
        <end position="145"/>
    </location>
</feature>
<dbReference type="SMART" id="SM00054">
    <property type="entry name" value="EFh"/>
    <property type="match status" value="3"/>
</dbReference>
<dbReference type="PROSITE" id="PS50222">
    <property type="entry name" value="EF_HAND_2"/>
    <property type="match status" value="3"/>
</dbReference>
<gene>
    <name evidence="4" type="ORF">P5673_023400</name>
</gene>
<dbReference type="Gene3D" id="1.10.238.10">
    <property type="entry name" value="EF-hand"/>
    <property type="match status" value="2"/>
</dbReference>
<reference evidence="4" key="1">
    <citation type="journal article" date="2023" name="G3 (Bethesda)">
        <title>Whole genome assembly and annotation of the endangered Caribbean coral Acropora cervicornis.</title>
        <authorList>
            <person name="Selwyn J.D."/>
            <person name="Vollmer S.V."/>
        </authorList>
    </citation>
    <scope>NUCLEOTIDE SEQUENCE</scope>
    <source>
        <strain evidence="4">K2</strain>
    </source>
</reference>
<feature type="domain" description="EF-hand" evidence="3">
    <location>
        <begin position="37"/>
        <end position="72"/>
    </location>
</feature>
<dbReference type="CDD" id="cd00051">
    <property type="entry name" value="EFh"/>
    <property type="match status" value="1"/>
</dbReference>
<dbReference type="Proteomes" id="UP001249851">
    <property type="component" value="Unassembled WGS sequence"/>
</dbReference>
<evidence type="ECO:0000313" key="5">
    <source>
        <dbReference type="Proteomes" id="UP001249851"/>
    </source>
</evidence>
<dbReference type="SUPFAM" id="SSF47473">
    <property type="entry name" value="EF-hand"/>
    <property type="match status" value="1"/>
</dbReference>
<proteinExistence type="predicted"/>
<name>A0AAD9UZ92_ACRCE</name>
<dbReference type="InterPro" id="IPR002048">
    <property type="entry name" value="EF_hand_dom"/>
</dbReference>
<keyword evidence="5" id="KW-1185">Reference proteome</keyword>
<dbReference type="InterPro" id="IPR050145">
    <property type="entry name" value="Centrin_CML-like"/>
</dbReference>
<dbReference type="FunFam" id="1.10.238.10:FF:000178">
    <property type="entry name" value="Calmodulin-2 A"/>
    <property type="match status" value="1"/>
</dbReference>
<dbReference type="PROSITE" id="PS00018">
    <property type="entry name" value="EF_HAND_1"/>
    <property type="match status" value="2"/>
</dbReference>
<dbReference type="EMBL" id="JARQWQ010000065">
    <property type="protein sequence ID" value="KAK2555050.1"/>
    <property type="molecule type" value="Genomic_DNA"/>
</dbReference>
<reference evidence="4" key="2">
    <citation type="journal article" date="2023" name="Science">
        <title>Genomic signatures of disease resistance in endangered staghorn corals.</title>
        <authorList>
            <person name="Vollmer S.V."/>
            <person name="Selwyn J.D."/>
            <person name="Despard B.A."/>
            <person name="Roesel C.L."/>
        </authorList>
    </citation>
    <scope>NUCLEOTIDE SEQUENCE</scope>
    <source>
        <strain evidence="4">K2</strain>
    </source>
</reference>
<comment type="caution">
    <text evidence="4">The sequence shown here is derived from an EMBL/GenBank/DDBJ whole genome shotgun (WGS) entry which is preliminary data.</text>
</comment>
<dbReference type="GO" id="GO:0043226">
    <property type="term" value="C:organelle"/>
    <property type="evidence" value="ECO:0007669"/>
    <property type="project" value="UniProtKB-ARBA"/>
</dbReference>
<evidence type="ECO:0000256" key="1">
    <source>
        <dbReference type="ARBA" id="ARBA00022737"/>
    </source>
</evidence>
<feature type="domain" description="EF-hand" evidence="3">
    <location>
        <begin position="73"/>
        <end position="108"/>
    </location>
</feature>
<dbReference type="InterPro" id="IPR011992">
    <property type="entry name" value="EF-hand-dom_pair"/>
</dbReference>
<evidence type="ECO:0000259" key="3">
    <source>
        <dbReference type="PROSITE" id="PS50222"/>
    </source>
</evidence>
<organism evidence="4 5">
    <name type="scientific">Acropora cervicornis</name>
    <name type="common">Staghorn coral</name>
    <dbReference type="NCBI Taxonomy" id="6130"/>
    <lineage>
        <taxon>Eukaryota</taxon>
        <taxon>Metazoa</taxon>
        <taxon>Cnidaria</taxon>
        <taxon>Anthozoa</taxon>
        <taxon>Hexacorallia</taxon>
        <taxon>Scleractinia</taxon>
        <taxon>Astrocoeniina</taxon>
        <taxon>Acroporidae</taxon>
        <taxon>Acropora</taxon>
    </lineage>
</organism>
<dbReference type="PANTHER" id="PTHR23050">
    <property type="entry name" value="CALCIUM BINDING PROTEIN"/>
    <property type="match status" value="1"/>
</dbReference>
<sequence>MSRTRSFDNDALQAIGRKALKDSFLSCNISYPHLTFTVFVEYKDAFSLFDRDNNGIITTRELSAIMRSLGFNPTEEELQTMINNVDYDGNGVIDFPEFVKLMEDQKKPDEREADMMLAFRIFDADNKGYIESAELRYIILNMDNKIPQDELDELIAIADLGRDRKITYQGTTTL</sequence>
<keyword evidence="2" id="KW-0106">Calcium</keyword>
<evidence type="ECO:0000256" key="2">
    <source>
        <dbReference type="ARBA" id="ARBA00022837"/>
    </source>
</evidence>
<dbReference type="Pfam" id="PF13499">
    <property type="entry name" value="EF-hand_7"/>
    <property type="match status" value="2"/>
</dbReference>
<protein>
    <submittedName>
        <fullName evidence="4">Calmodulin</fullName>
    </submittedName>
</protein>
<accession>A0AAD9UZ92</accession>